<evidence type="ECO:0000313" key="11">
    <source>
        <dbReference type="Proteomes" id="UP000521748"/>
    </source>
</evidence>
<organism evidence="10 11">
    <name type="scientific">Psychromicrobium silvestre</name>
    <dbReference type="NCBI Taxonomy" id="1645614"/>
    <lineage>
        <taxon>Bacteria</taxon>
        <taxon>Bacillati</taxon>
        <taxon>Actinomycetota</taxon>
        <taxon>Actinomycetes</taxon>
        <taxon>Micrococcales</taxon>
        <taxon>Micrococcaceae</taxon>
        <taxon>Psychromicrobium</taxon>
    </lineage>
</organism>
<dbReference type="Proteomes" id="UP000521748">
    <property type="component" value="Unassembled WGS sequence"/>
</dbReference>
<protein>
    <recommendedName>
        <fullName evidence="9">Potassium-transporting ATPase potassium-binding subunit</fullName>
    </recommendedName>
    <alternativeName>
        <fullName evidence="9">ATP phosphohydrolase [potassium-transporting] A chain</fullName>
    </alternativeName>
    <alternativeName>
        <fullName evidence="9">Potassium-binding and translocating subunit A</fullName>
    </alternativeName>
    <alternativeName>
        <fullName evidence="9">Potassium-translocating ATPase A chain</fullName>
    </alternativeName>
</protein>
<dbReference type="GO" id="GO:0030955">
    <property type="term" value="F:potassium ion binding"/>
    <property type="evidence" value="ECO:0007669"/>
    <property type="project" value="UniProtKB-UniRule"/>
</dbReference>
<keyword evidence="8 9" id="KW-0472">Membrane</keyword>
<keyword evidence="7 9" id="KW-0406">Ion transport</keyword>
<reference evidence="10 11" key="1">
    <citation type="submission" date="2020-07" db="EMBL/GenBank/DDBJ databases">
        <title>Sequencing the genomes of 1000 actinobacteria strains.</title>
        <authorList>
            <person name="Klenk H.-P."/>
        </authorList>
    </citation>
    <scope>NUCLEOTIDE SEQUENCE [LARGE SCALE GENOMIC DNA]</scope>
    <source>
        <strain evidence="10 11">DSM 102047</strain>
    </source>
</reference>
<comment type="subunit">
    <text evidence="9">The system is composed of three essential subunits: KdpA, KdpB and KdpC.</text>
</comment>
<evidence type="ECO:0000256" key="5">
    <source>
        <dbReference type="ARBA" id="ARBA00022958"/>
    </source>
</evidence>
<evidence type="ECO:0000256" key="7">
    <source>
        <dbReference type="ARBA" id="ARBA00023065"/>
    </source>
</evidence>
<sequence length="547" mass="57700">MIFSLASLFTQLAILLVLLALAHKPLGLYMARVFESNKNLAPERFFYRMAGVDPAADQKWSTYLRSVLAFSIVGILFVFLLQRLQGLLPGQGTAVDPWVAMNTAISFVTNTNWQTYVPETTLGILVQMLLLAVQNFLSAAVGIAVAVALIRGIKRTKTDQLGNFWVDLARACFRILLPLAVIAAVVFVVTGVVQNFTMSTEVNNAALGVQQNIPGGPVASQEAIKLLGTNGGGYFNANSAHPFENPNAYSNLFSILLILVIPFSLPYTYGRMVGQQRQGYTILSVMAGLWAASTALMAWAMAASPTALGEGYEQRFGPAASSLFATATTVTSTGAVDVAHDSLTPLAGGMAMLNMMLGEVAPGGVGSGLYGMLVLAIISVFIAGLMVGRTPEFMGKKITAKQMKLAALYILVTPTLVLVMTGITMLLPEQLSNAPASGSHQFSEVLYAFTSAANNNGSAFGGITSSGPYFATMLGIAMFLGRFVPIILVLALAGSLAGQRHVPESSGTVPTHGPLFGSLLLVISVVLTALTYFPALALGPLAEGLSR</sequence>
<comment type="caution">
    <text evidence="10">The sequence shown here is derived from an EMBL/GenBank/DDBJ whole genome shotgun (WGS) entry which is preliminary data.</text>
</comment>
<gene>
    <name evidence="9" type="primary">kdpA</name>
    <name evidence="10" type="ORF">FHU41_001586</name>
</gene>
<evidence type="ECO:0000313" key="10">
    <source>
        <dbReference type="EMBL" id="NYE95365.1"/>
    </source>
</evidence>
<evidence type="ECO:0000256" key="9">
    <source>
        <dbReference type="HAMAP-Rule" id="MF_00275"/>
    </source>
</evidence>
<evidence type="ECO:0000256" key="6">
    <source>
        <dbReference type="ARBA" id="ARBA00022989"/>
    </source>
</evidence>
<dbReference type="AlphaFoldDB" id="A0A7Y9LTL9"/>
<keyword evidence="1 9" id="KW-0813">Transport</keyword>
<keyword evidence="6 9" id="KW-1133">Transmembrane helix</keyword>
<feature type="transmembrane region" description="Helical" evidence="9">
    <location>
        <begin position="248"/>
        <end position="268"/>
    </location>
</feature>
<feature type="transmembrane region" description="Helical" evidence="9">
    <location>
        <begin position="280"/>
        <end position="302"/>
    </location>
</feature>
<keyword evidence="4 9" id="KW-0812">Transmembrane</keyword>
<comment type="similarity">
    <text evidence="9">Belongs to the KdpA family.</text>
</comment>
<keyword evidence="5 9" id="KW-0630">Potassium</keyword>
<dbReference type="RefSeq" id="WP_179389010.1">
    <property type="nucleotide sequence ID" value="NZ_JACBYQ010000001.1"/>
</dbReference>
<dbReference type="GO" id="GO:0005886">
    <property type="term" value="C:plasma membrane"/>
    <property type="evidence" value="ECO:0007669"/>
    <property type="project" value="UniProtKB-SubCell"/>
</dbReference>
<feature type="transmembrane region" description="Helical" evidence="9">
    <location>
        <begin position="125"/>
        <end position="150"/>
    </location>
</feature>
<dbReference type="PANTHER" id="PTHR30607:SF2">
    <property type="entry name" value="POTASSIUM-TRANSPORTING ATPASE POTASSIUM-BINDING SUBUNIT"/>
    <property type="match status" value="1"/>
</dbReference>
<dbReference type="EMBL" id="JACBYQ010000001">
    <property type="protein sequence ID" value="NYE95365.1"/>
    <property type="molecule type" value="Genomic_DNA"/>
</dbReference>
<dbReference type="InterPro" id="IPR004623">
    <property type="entry name" value="KdpA"/>
</dbReference>
<feature type="transmembrane region" description="Helical" evidence="9">
    <location>
        <begin position="171"/>
        <end position="193"/>
    </location>
</feature>
<feature type="transmembrane region" description="Helical" evidence="9">
    <location>
        <begin position="63"/>
        <end position="81"/>
    </location>
</feature>
<accession>A0A7Y9LTL9</accession>
<dbReference type="PANTHER" id="PTHR30607">
    <property type="entry name" value="POTASSIUM-TRANSPORTING ATPASE A CHAIN"/>
    <property type="match status" value="1"/>
</dbReference>
<dbReference type="NCBIfam" id="TIGR00680">
    <property type="entry name" value="kdpA"/>
    <property type="match status" value="1"/>
</dbReference>
<dbReference type="HAMAP" id="MF_00275">
    <property type="entry name" value="KdpA"/>
    <property type="match status" value="1"/>
</dbReference>
<evidence type="ECO:0000256" key="3">
    <source>
        <dbReference type="ARBA" id="ARBA00022538"/>
    </source>
</evidence>
<feature type="transmembrane region" description="Helical" evidence="9">
    <location>
        <begin position="515"/>
        <end position="537"/>
    </location>
</feature>
<comment type="caution">
    <text evidence="9">Lacks conserved residue(s) required for the propagation of feature annotation.</text>
</comment>
<keyword evidence="11" id="KW-1185">Reference proteome</keyword>
<keyword evidence="2 9" id="KW-1003">Cell membrane</keyword>
<dbReference type="Pfam" id="PF03814">
    <property type="entry name" value="KdpA"/>
    <property type="match status" value="1"/>
</dbReference>
<feature type="transmembrane region" description="Helical" evidence="9">
    <location>
        <begin position="408"/>
        <end position="427"/>
    </location>
</feature>
<proteinExistence type="inferred from homology"/>
<dbReference type="PIRSF" id="PIRSF001294">
    <property type="entry name" value="K_ATPaseA"/>
    <property type="match status" value="1"/>
</dbReference>
<evidence type="ECO:0000256" key="1">
    <source>
        <dbReference type="ARBA" id="ARBA00022448"/>
    </source>
</evidence>
<comment type="function">
    <text evidence="9">Part of the high-affinity ATP-driven potassium transport (or Kdp) system, which catalyzes the hydrolysis of ATP coupled with the electrogenic transport of potassium into the cytoplasm. This subunit binds the extracellular potassium ions and delivers the ions to the membrane domain of KdpB through an intramembrane tunnel.</text>
</comment>
<evidence type="ECO:0000256" key="2">
    <source>
        <dbReference type="ARBA" id="ARBA00022475"/>
    </source>
</evidence>
<dbReference type="GO" id="GO:0008556">
    <property type="term" value="F:P-type potassium transmembrane transporter activity"/>
    <property type="evidence" value="ECO:0007669"/>
    <property type="project" value="InterPro"/>
</dbReference>
<feature type="transmembrane region" description="Helical" evidence="9">
    <location>
        <begin position="369"/>
        <end position="387"/>
    </location>
</feature>
<evidence type="ECO:0000256" key="4">
    <source>
        <dbReference type="ARBA" id="ARBA00022692"/>
    </source>
</evidence>
<keyword evidence="3 9" id="KW-0633">Potassium transport</keyword>
<name>A0A7Y9LTL9_9MICC</name>
<comment type="subcellular location">
    <subcellularLocation>
        <location evidence="9">Cell membrane</location>
        <topology evidence="9">Multi-pass membrane protein</topology>
    </subcellularLocation>
</comment>
<feature type="transmembrane region" description="Helical" evidence="9">
    <location>
        <begin position="469"/>
        <end position="494"/>
    </location>
</feature>
<evidence type="ECO:0000256" key="8">
    <source>
        <dbReference type="ARBA" id="ARBA00023136"/>
    </source>
</evidence>